<name>A0ACA9YFN2_9ASCO</name>
<keyword evidence="2" id="KW-1185">Reference proteome</keyword>
<dbReference type="Proteomes" id="UP001152531">
    <property type="component" value="Unassembled WGS sequence"/>
</dbReference>
<protein>
    <submittedName>
        <fullName evidence="1">Uncharacterized protein</fullName>
    </submittedName>
</protein>
<dbReference type="EMBL" id="CALSDN010000021">
    <property type="protein sequence ID" value="CAH6723868.1"/>
    <property type="molecule type" value="Genomic_DNA"/>
</dbReference>
<evidence type="ECO:0000313" key="1">
    <source>
        <dbReference type="EMBL" id="CAH6723868.1"/>
    </source>
</evidence>
<sequence length="1222" mass="138617">MEIDELEYLNLDIDYDPQVEDRSTLFMKQTLMHSPIFQNIFPRFHVSTANNIRQIRNLSHQDDSDQYLSLQEEDSQFGTFNDDDLLMDMSQSQSQNKDVKDMYDTDNKTTKLQIISVIVKNTSLLVNGLHFPFNSNIRSSCIIKGIRNERVQEEDSLLISLKSGFLLLIRFFYVPITFHDNDFNENFGDKKKVFKPFVVQWWDTSSELRSPSIFSSGNNLYSHCSGLAAVSTSSSSCFRIYNCNHTKLGVVFQPHYNVVVDGSILHGCFAQPIKGSILDNHVMFLTMNYTTVSTLELNLYSWITTDKINESLGKSSLPLPGDFPLPSFIASLSNNGSFLFVTPGELIIITVHDITSAEFNFKRERFPGSFPTNYYYPKTNIVLNTDESNIDELLISTDNGSIYSVIINKGVISQVKLIVRISDPISIFTLEANSNGYDLIYGSDTGLNRHIFIEKLLTDTTPNSYSQSLLLTSYKNWAPIFDVQIIDSFKSRNCYQNTKNEFWCISGIGKRARLSHLRNGYSLARTTTPYQSLRKVEKMFVLDIHGTTYVCCSLPFETVFLEYQPQNDDPLIEVSEVCINYDSPTLLMSMVSEDLCVQITPHKVIITSIGSFVGLKDYDEVIVICDIIDDKVIIVSQLDATNYQLELLQISTELTILYKSEVNMQVSSLKLISVDDGLSIVLGSFESEVRTIELVKGANHMQDEDSLTFMENSVSTVNLHEFIDTDDTLIPQNMLFANGRILLGTRDGYLFQFNPGMSFQNYYKLSDTNVELHQVSSNLNKILVSCKSLWLVDFDDYGHPEPILFDEKNDKIVKTVAPMISHTQVGFSLLMVRDEGLSVANISDYKIPNIKQINIGDAAKKFIYLPFLSVFMILTDSKDAKARLRFVDRKTYKLLPHTEMVSRSKGLEDSIFEKDEYPVCCKIWSLDKLGKKSKKILIGCSNGTKGSFKILDITKVSTEENKSAIKCVQLIEFKHSSPINCIEQVDSNIIFSSENSIYSTVYNIEGKRLQPVSSMVTLTSPITSIVVEDSLISLTTKFDSIYQFMFKKEDLKASLSFIAEDPLSKSIANHAIVGDKVVVADKYHSDIIIMDKKAKNLVSTGTYKTFGVPRVYKGDFQYYWAPNHCNNSFVSVTVDGEVTIFKEINEDSLEYQDLDNHFNISGKPQDKLFPVQVWDAPFTDKITGKGLKSINKPYFRNKDNKKGMIDYDIEDISRVCKSYTSL</sequence>
<proteinExistence type="predicted"/>
<reference evidence="1" key="1">
    <citation type="submission" date="2022-06" db="EMBL/GenBank/DDBJ databases">
        <authorList>
            <person name="Legras J.-L."/>
            <person name="Devillers H."/>
            <person name="Grondin C."/>
        </authorList>
    </citation>
    <scope>NUCLEOTIDE SEQUENCE</scope>
    <source>
        <strain evidence="1">CLIB 1444</strain>
    </source>
</reference>
<evidence type="ECO:0000313" key="2">
    <source>
        <dbReference type="Proteomes" id="UP001152531"/>
    </source>
</evidence>
<organism evidence="1 2">
    <name type="scientific">[Candida] jaroonii</name>
    <dbReference type="NCBI Taxonomy" id="467808"/>
    <lineage>
        <taxon>Eukaryota</taxon>
        <taxon>Fungi</taxon>
        <taxon>Dikarya</taxon>
        <taxon>Ascomycota</taxon>
        <taxon>Saccharomycotina</taxon>
        <taxon>Pichiomycetes</taxon>
        <taxon>Debaryomycetaceae</taxon>
        <taxon>Yamadazyma</taxon>
    </lineage>
</organism>
<gene>
    <name evidence="1" type="ORF">CLIB1444_21S01200</name>
</gene>
<accession>A0ACA9YFN2</accession>
<comment type="caution">
    <text evidence="1">The sequence shown here is derived from an EMBL/GenBank/DDBJ whole genome shotgun (WGS) entry which is preliminary data.</text>
</comment>